<organism evidence="2 3">
    <name type="scientific">Heterotrigona itama</name>
    <dbReference type="NCBI Taxonomy" id="395501"/>
    <lineage>
        <taxon>Eukaryota</taxon>
        <taxon>Metazoa</taxon>
        <taxon>Ecdysozoa</taxon>
        <taxon>Arthropoda</taxon>
        <taxon>Hexapoda</taxon>
        <taxon>Insecta</taxon>
        <taxon>Pterygota</taxon>
        <taxon>Neoptera</taxon>
        <taxon>Endopterygota</taxon>
        <taxon>Hymenoptera</taxon>
        <taxon>Apocrita</taxon>
        <taxon>Aculeata</taxon>
        <taxon>Apoidea</taxon>
        <taxon>Anthophila</taxon>
        <taxon>Apidae</taxon>
        <taxon>Heterotrigona</taxon>
    </lineage>
</organism>
<evidence type="ECO:0000256" key="1">
    <source>
        <dbReference type="SAM" id="MobiDB-lite"/>
    </source>
</evidence>
<reference evidence="2" key="1">
    <citation type="submission" date="2020-07" db="EMBL/GenBank/DDBJ databases">
        <authorList>
            <person name="Nazaruddin N."/>
        </authorList>
    </citation>
    <scope>NUCLEOTIDE SEQUENCE</scope>
</reference>
<feature type="region of interest" description="Disordered" evidence="1">
    <location>
        <begin position="68"/>
        <end position="89"/>
    </location>
</feature>
<accession>A0A6V7HI09</accession>
<feature type="compositionally biased region" description="Basic and acidic residues" evidence="1">
    <location>
        <begin position="73"/>
        <end position="89"/>
    </location>
</feature>
<evidence type="ECO:0000313" key="3">
    <source>
        <dbReference type="Proteomes" id="UP000752696"/>
    </source>
</evidence>
<sequence>FYVTEVPCIFCIKYPRGNLLKRTSLYHDHRSTGKKTTMKKKIAIRLQEIVQGKRELTSGFESRKKRSYLQEVGGKDNEKKAEIRFRRNN</sequence>
<dbReference type="Proteomes" id="UP000752696">
    <property type="component" value="Unassembled WGS sequence"/>
</dbReference>
<dbReference type="AlphaFoldDB" id="A0A6V7HI09"/>
<dbReference type="EMBL" id="CAJDYZ010011936">
    <property type="protein sequence ID" value="CAD1480316.1"/>
    <property type="molecule type" value="Genomic_DNA"/>
</dbReference>
<evidence type="ECO:0000313" key="2">
    <source>
        <dbReference type="EMBL" id="CAD1480316.1"/>
    </source>
</evidence>
<gene>
    <name evidence="2" type="ORF">MHI_LOCUS912523</name>
</gene>
<keyword evidence="3" id="KW-1185">Reference proteome</keyword>
<comment type="caution">
    <text evidence="2">The sequence shown here is derived from an EMBL/GenBank/DDBJ whole genome shotgun (WGS) entry which is preliminary data.</text>
</comment>
<protein>
    <submittedName>
        <fullName evidence="2">Uncharacterized protein</fullName>
    </submittedName>
</protein>
<name>A0A6V7HI09_9HYME</name>
<feature type="non-terminal residue" evidence="2">
    <location>
        <position position="1"/>
    </location>
</feature>
<proteinExistence type="predicted"/>